<proteinExistence type="predicted"/>
<name>A0ABN8N9X3_9CNID</name>
<dbReference type="EMBL" id="CALNXI010000764">
    <property type="protein sequence ID" value="CAH3044992.1"/>
    <property type="molecule type" value="Genomic_DNA"/>
</dbReference>
<reference evidence="1 2" key="1">
    <citation type="submission" date="2022-05" db="EMBL/GenBank/DDBJ databases">
        <authorList>
            <consortium name="Genoscope - CEA"/>
            <person name="William W."/>
        </authorList>
    </citation>
    <scope>NUCLEOTIDE SEQUENCE [LARGE SCALE GENOMIC DNA]</scope>
</reference>
<accession>A0ABN8N9X3</accession>
<evidence type="ECO:0000313" key="1">
    <source>
        <dbReference type="EMBL" id="CAH3044992.1"/>
    </source>
</evidence>
<protein>
    <submittedName>
        <fullName evidence="1">Uncharacterized protein</fullName>
    </submittedName>
</protein>
<sequence length="142" mass="16287">MSSTVDASQTSIKISEYDSDDEILQKQEECAIGELTTEDDSRGYSFRSCHRTKSGNGTGCRHSRSTYLYERNPLQDPRFTRLIELLVPLRIQLQVEKKSKLDSKKTISPRDEICFKDICLNETCRLVFKIMSKGNENGEAQR</sequence>
<evidence type="ECO:0000313" key="2">
    <source>
        <dbReference type="Proteomes" id="UP001159427"/>
    </source>
</evidence>
<gene>
    <name evidence="1" type="ORF">PEVE_00040960</name>
</gene>
<keyword evidence="2" id="KW-1185">Reference proteome</keyword>
<dbReference type="Proteomes" id="UP001159427">
    <property type="component" value="Unassembled WGS sequence"/>
</dbReference>
<comment type="caution">
    <text evidence="1">The sequence shown here is derived from an EMBL/GenBank/DDBJ whole genome shotgun (WGS) entry which is preliminary data.</text>
</comment>
<organism evidence="1 2">
    <name type="scientific">Porites evermanni</name>
    <dbReference type="NCBI Taxonomy" id="104178"/>
    <lineage>
        <taxon>Eukaryota</taxon>
        <taxon>Metazoa</taxon>
        <taxon>Cnidaria</taxon>
        <taxon>Anthozoa</taxon>
        <taxon>Hexacorallia</taxon>
        <taxon>Scleractinia</taxon>
        <taxon>Fungiina</taxon>
        <taxon>Poritidae</taxon>
        <taxon>Porites</taxon>
    </lineage>
</organism>